<feature type="transmembrane region" description="Helical" evidence="10">
    <location>
        <begin position="298"/>
        <end position="323"/>
    </location>
</feature>
<organism evidence="12 13">
    <name type="scientific">Kitasatospora setae (strain ATCC 33774 / DSM 43861 / JCM 3304 / KCC A-0304 / NBRC 14216 / KM-6054)</name>
    <name type="common">Streptomyces setae</name>
    <dbReference type="NCBI Taxonomy" id="452652"/>
    <lineage>
        <taxon>Bacteria</taxon>
        <taxon>Bacillati</taxon>
        <taxon>Actinomycetota</taxon>
        <taxon>Actinomycetes</taxon>
        <taxon>Kitasatosporales</taxon>
        <taxon>Streptomycetaceae</taxon>
        <taxon>Kitasatospora</taxon>
    </lineage>
</organism>
<dbReference type="PATRIC" id="fig|452652.3.peg.6383"/>
<dbReference type="GO" id="GO:0015385">
    <property type="term" value="F:sodium:proton antiporter activity"/>
    <property type="evidence" value="ECO:0007669"/>
    <property type="project" value="InterPro"/>
</dbReference>
<dbReference type="GO" id="GO:0005886">
    <property type="term" value="C:plasma membrane"/>
    <property type="evidence" value="ECO:0007669"/>
    <property type="project" value="UniProtKB-SubCell"/>
</dbReference>
<dbReference type="Pfam" id="PF00999">
    <property type="entry name" value="Na_H_Exchanger"/>
    <property type="match status" value="1"/>
</dbReference>
<evidence type="ECO:0000256" key="10">
    <source>
        <dbReference type="RuleBase" id="RU366002"/>
    </source>
</evidence>
<keyword evidence="10" id="KW-0050">Antiport</keyword>
<dbReference type="PANTHER" id="PTHR10110">
    <property type="entry name" value="SODIUM/HYDROGEN EXCHANGER"/>
    <property type="match status" value="1"/>
</dbReference>
<comment type="subcellular location">
    <subcellularLocation>
        <location evidence="1 10">Cell membrane</location>
        <topology evidence="1 10">Multi-pass membrane protein</topology>
    </subcellularLocation>
</comment>
<evidence type="ECO:0000256" key="1">
    <source>
        <dbReference type="ARBA" id="ARBA00004651"/>
    </source>
</evidence>
<proteinExistence type="inferred from homology"/>
<dbReference type="EMBL" id="AP010968">
    <property type="protein sequence ID" value="BAJ32122.1"/>
    <property type="molecule type" value="Genomic_DNA"/>
</dbReference>
<dbReference type="KEGG" id="ksk:KSE_63630"/>
<dbReference type="GO" id="GO:0051453">
    <property type="term" value="P:regulation of intracellular pH"/>
    <property type="evidence" value="ECO:0007669"/>
    <property type="project" value="TreeGrafter"/>
</dbReference>
<feature type="transmembrane region" description="Helical" evidence="10">
    <location>
        <begin position="80"/>
        <end position="106"/>
    </location>
</feature>
<dbReference type="HOGENOM" id="CLU_005912_8_2_11"/>
<dbReference type="GO" id="GO:0098719">
    <property type="term" value="P:sodium ion import across plasma membrane"/>
    <property type="evidence" value="ECO:0007669"/>
    <property type="project" value="TreeGrafter"/>
</dbReference>
<dbReference type="RefSeq" id="WP_014139418.1">
    <property type="nucleotide sequence ID" value="NC_016109.1"/>
</dbReference>
<dbReference type="InterPro" id="IPR018422">
    <property type="entry name" value="Cation/H_exchanger_CPA1"/>
</dbReference>
<dbReference type="STRING" id="452652.KSE_63630"/>
<comment type="function">
    <text evidence="10">Na(+)/H(+) antiporter that extrudes sodium in exchange for external protons.</text>
</comment>
<dbReference type="AlphaFoldDB" id="E4N1T8"/>
<dbReference type="InterPro" id="IPR038770">
    <property type="entry name" value="Na+/solute_symporter_sf"/>
</dbReference>
<reference evidence="12 13" key="1">
    <citation type="journal article" date="2010" name="DNA Res.">
        <title>Genome sequence of Kitasatospora setae NBRC 14216T: an evolutionary snapshot of the family Streptomycetaceae.</title>
        <authorList>
            <person name="Ichikawa N."/>
            <person name="Oguchi A."/>
            <person name="Ikeda H."/>
            <person name="Ishikawa J."/>
            <person name="Kitani S."/>
            <person name="Watanabe Y."/>
            <person name="Nakamura S."/>
            <person name="Katano Y."/>
            <person name="Kishi E."/>
            <person name="Sasagawa M."/>
            <person name="Ankai A."/>
            <person name="Fukui S."/>
            <person name="Hashimoto Y."/>
            <person name="Kamata S."/>
            <person name="Otoguro M."/>
            <person name="Tanikawa S."/>
            <person name="Nihira T."/>
            <person name="Horinouchi S."/>
            <person name="Ohnishi Y."/>
            <person name="Hayakawa M."/>
            <person name="Kuzuyama T."/>
            <person name="Arisawa A."/>
            <person name="Nomoto F."/>
            <person name="Miura H."/>
            <person name="Takahashi Y."/>
            <person name="Fujita N."/>
        </authorList>
    </citation>
    <scope>NUCLEOTIDE SEQUENCE [LARGE SCALE GENOMIC DNA]</scope>
    <source>
        <strain evidence="13">ATCC 33774 / DSM 43861 / JCM 3304 / KCC A-0304 / NBRC 14216 / KM-6054</strain>
    </source>
</reference>
<evidence type="ECO:0000256" key="9">
    <source>
        <dbReference type="ARBA" id="ARBA00023201"/>
    </source>
</evidence>
<keyword evidence="3 10" id="KW-1003">Cell membrane</keyword>
<evidence type="ECO:0000313" key="13">
    <source>
        <dbReference type="Proteomes" id="UP000007076"/>
    </source>
</evidence>
<comment type="similarity">
    <text evidence="10">Belongs to the monovalent cation:proton antiporter 1 (CPA1) transporter (TC 2.A.36) family.</text>
</comment>
<keyword evidence="5 10" id="KW-1133">Transmembrane helix</keyword>
<evidence type="ECO:0000256" key="8">
    <source>
        <dbReference type="ARBA" id="ARBA00023136"/>
    </source>
</evidence>
<gene>
    <name evidence="12" type="ordered locus">KSE_63630</name>
</gene>
<dbReference type="eggNOG" id="COG0025">
    <property type="taxonomic scope" value="Bacteria"/>
</dbReference>
<dbReference type="Gene3D" id="1.20.1530.20">
    <property type="match status" value="1"/>
</dbReference>
<keyword evidence="2 10" id="KW-0813">Transport</keyword>
<sequence>MVGLELVVLLGVALLACRVAAVRYRVAAPVLQLGAGVLLGFVPALRAVELPPEVVLLLFLPVLLYWEAMTSSLQEIRRNLRGIVLMSTALVVLTAGAVAAAVHAMGVPWGPAWVLGGAVAPTDATAVGVVARLLPRRNLMVLKAESLVNDGTALVVYGLAVGVTVGEDRVGVLHVSWLFALSYAGGVAAGVLTAWLGVVVRRRVSDPLAANLVFLLIPFSGYLLAESVGASGVLAVVAAGLIISQTSPTVGSAEARRQIVASWSLGTFLLNGALFVLVGIEAQGAVRGLTATSVARALAMVVVVAVVLSGTRIAFLFASAYLIRAVDRRPQQRERRVSGRARIVSGLAGFRGAVSLAAALAVPATLDSGEPFPDRDLIVFVTFGVIVVTLLHGLVLPGVVRWARLPDPAADGAEERLAHETLLRTALAALPEAAAEAGADGELVDRYRRELEGALADLAAADGADGAAPGAFERDPRDTALHLALIARKRAALVRLRAERRIDDTVLVSLETRLDIEELRLTHPEAVD</sequence>
<protein>
    <submittedName>
        <fullName evidence="12">Putative sodium/proton antiporter</fullName>
    </submittedName>
</protein>
<dbReference type="NCBIfam" id="TIGR00831">
    <property type="entry name" value="a_cpa1"/>
    <property type="match status" value="1"/>
</dbReference>
<keyword evidence="9 10" id="KW-0739">Sodium transport</keyword>
<feature type="transmembrane region" description="Helical" evidence="10">
    <location>
        <begin position="50"/>
        <end position="68"/>
    </location>
</feature>
<name>E4N1T8_KITSK</name>
<feature type="transmembrane region" description="Helical" evidence="10">
    <location>
        <begin position="207"/>
        <end position="224"/>
    </location>
</feature>
<keyword evidence="4 10" id="KW-0812">Transmembrane</keyword>
<evidence type="ECO:0000256" key="4">
    <source>
        <dbReference type="ARBA" id="ARBA00022692"/>
    </source>
</evidence>
<feature type="transmembrane region" description="Helical" evidence="10">
    <location>
        <begin position="343"/>
        <end position="365"/>
    </location>
</feature>
<feature type="domain" description="Cation/H+ exchanger transmembrane" evidence="11">
    <location>
        <begin position="13"/>
        <end position="402"/>
    </location>
</feature>
<keyword evidence="13" id="KW-1185">Reference proteome</keyword>
<keyword evidence="7 10" id="KW-0406">Ion transport</keyword>
<evidence type="ECO:0000256" key="2">
    <source>
        <dbReference type="ARBA" id="ARBA00022448"/>
    </source>
</evidence>
<feature type="transmembrane region" description="Helical" evidence="10">
    <location>
        <begin position="177"/>
        <end position="200"/>
    </location>
</feature>
<dbReference type="Proteomes" id="UP000007076">
    <property type="component" value="Chromosome"/>
</dbReference>
<dbReference type="PANTHER" id="PTHR10110:SF86">
    <property type="entry name" value="SODIUM_HYDROGEN EXCHANGER 7"/>
    <property type="match status" value="1"/>
</dbReference>
<evidence type="ECO:0000259" key="11">
    <source>
        <dbReference type="Pfam" id="PF00999"/>
    </source>
</evidence>
<evidence type="ECO:0000256" key="7">
    <source>
        <dbReference type="ARBA" id="ARBA00023065"/>
    </source>
</evidence>
<feature type="transmembrane region" description="Helical" evidence="10">
    <location>
        <begin position="259"/>
        <end position="278"/>
    </location>
</feature>
<evidence type="ECO:0000313" key="12">
    <source>
        <dbReference type="EMBL" id="BAJ32122.1"/>
    </source>
</evidence>
<dbReference type="InterPro" id="IPR004705">
    <property type="entry name" value="Cation/H_exchanger_CPA1_bac"/>
</dbReference>
<keyword evidence="6 10" id="KW-0915">Sodium</keyword>
<feature type="transmembrane region" description="Helical" evidence="10">
    <location>
        <begin position="112"/>
        <end position="135"/>
    </location>
</feature>
<dbReference type="GO" id="GO:0015386">
    <property type="term" value="F:potassium:proton antiporter activity"/>
    <property type="evidence" value="ECO:0007669"/>
    <property type="project" value="TreeGrafter"/>
</dbReference>
<dbReference type="InterPro" id="IPR006153">
    <property type="entry name" value="Cation/H_exchanger_TM"/>
</dbReference>
<evidence type="ECO:0000256" key="5">
    <source>
        <dbReference type="ARBA" id="ARBA00022989"/>
    </source>
</evidence>
<accession>E4N1T8</accession>
<evidence type="ECO:0000256" key="6">
    <source>
        <dbReference type="ARBA" id="ARBA00023053"/>
    </source>
</evidence>
<keyword evidence="8 10" id="KW-0472">Membrane</keyword>
<feature type="transmembrane region" description="Helical" evidence="10">
    <location>
        <begin position="230"/>
        <end position="247"/>
    </location>
</feature>
<feature type="transmembrane region" description="Helical" evidence="10">
    <location>
        <begin position="377"/>
        <end position="396"/>
    </location>
</feature>
<feature type="transmembrane region" description="Helical" evidence="10">
    <location>
        <begin position="147"/>
        <end position="165"/>
    </location>
</feature>
<evidence type="ECO:0000256" key="3">
    <source>
        <dbReference type="ARBA" id="ARBA00022475"/>
    </source>
</evidence>